<gene>
    <name evidence="1" type="ORF">Mal4_20760</name>
</gene>
<protein>
    <submittedName>
        <fullName evidence="1">Dextranase</fullName>
        <ecNumber evidence="1">3.2.1.11</ecNumber>
    </submittedName>
</protein>
<dbReference type="Gene3D" id="2.160.20.10">
    <property type="entry name" value="Single-stranded right-handed beta-helix, Pectin lyase-like"/>
    <property type="match status" value="1"/>
</dbReference>
<dbReference type="EC" id="3.2.1.11" evidence="1"/>
<evidence type="ECO:0000313" key="1">
    <source>
        <dbReference type="EMBL" id="QDU37759.1"/>
    </source>
</evidence>
<dbReference type="InterPro" id="IPR012334">
    <property type="entry name" value="Pectin_lyas_fold"/>
</dbReference>
<reference evidence="1 2" key="1">
    <citation type="submission" date="2019-02" db="EMBL/GenBank/DDBJ databases">
        <title>Deep-cultivation of Planctomycetes and their phenomic and genomic characterization uncovers novel biology.</title>
        <authorList>
            <person name="Wiegand S."/>
            <person name="Jogler M."/>
            <person name="Boedeker C."/>
            <person name="Pinto D."/>
            <person name="Vollmers J."/>
            <person name="Rivas-Marin E."/>
            <person name="Kohn T."/>
            <person name="Peeters S.H."/>
            <person name="Heuer A."/>
            <person name="Rast P."/>
            <person name="Oberbeckmann S."/>
            <person name="Bunk B."/>
            <person name="Jeske O."/>
            <person name="Meyerdierks A."/>
            <person name="Storesund J.E."/>
            <person name="Kallscheuer N."/>
            <person name="Luecker S."/>
            <person name="Lage O.M."/>
            <person name="Pohl T."/>
            <person name="Merkel B.J."/>
            <person name="Hornburger P."/>
            <person name="Mueller R.-W."/>
            <person name="Bruemmer F."/>
            <person name="Labrenz M."/>
            <person name="Spormann A.M."/>
            <person name="Op den Camp H."/>
            <person name="Overmann J."/>
            <person name="Amann R."/>
            <person name="Jetten M.S.M."/>
            <person name="Mascher T."/>
            <person name="Medema M.H."/>
            <person name="Devos D.P."/>
            <person name="Kaster A.-K."/>
            <person name="Ovreas L."/>
            <person name="Rohde M."/>
            <person name="Galperin M.Y."/>
            <person name="Jogler C."/>
        </authorList>
    </citation>
    <scope>NUCLEOTIDE SEQUENCE [LARGE SCALE GENOMIC DNA]</scope>
    <source>
        <strain evidence="1 2">Mal4</strain>
    </source>
</reference>
<dbReference type="OrthoDB" id="9795222at2"/>
<dbReference type="AlphaFoldDB" id="A0A517Z5N4"/>
<dbReference type="KEGG" id="mri:Mal4_20760"/>
<keyword evidence="1" id="KW-0326">Glycosidase</keyword>
<proteinExistence type="predicted"/>
<keyword evidence="2" id="KW-1185">Reference proteome</keyword>
<organism evidence="1 2">
    <name type="scientific">Maioricimonas rarisocia</name>
    <dbReference type="NCBI Taxonomy" id="2528026"/>
    <lineage>
        <taxon>Bacteria</taxon>
        <taxon>Pseudomonadati</taxon>
        <taxon>Planctomycetota</taxon>
        <taxon>Planctomycetia</taxon>
        <taxon>Planctomycetales</taxon>
        <taxon>Planctomycetaceae</taxon>
        <taxon>Maioricimonas</taxon>
    </lineage>
</organism>
<evidence type="ECO:0000313" key="2">
    <source>
        <dbReference type="Proteomes" id="UP000320496"/>
    </source>
</evidence>
<dbReference type="EMBL" id="CP036275">
    <property type="protein sequence ID" value="QDU37759.1"/>
    <property type="molecule type" value="Genomic_DNA"/>
</dbReference>
<name>A0A517Z5N4_9PLAN</name>
<dbReference type="InterPro" id="IPR011050">
    <property type="entry name" value="Pectin_lyase_fold/virulence"/>
</dbReference>
<accession>A0A517Z5N4</accession>
<dbReference type="Proteomes" id="UP000320496">
    <property type="component" value="Chromosome"/>
</dbReference>
<dbReference type="RefSeq" id="WP_145368943.1">
    <property type="nucleotide sequence ID" value="NZ_CP036275.1"/>
</dbReference>
<dbReference type="SUPFAM" id="SSF51126">
    <property type="entry name" value="Pectin lyase-like"/>
    <property type="match status" value="1"/>
</dbReference>
<dbReference type="GO" id="GO:0033904">
    <property type="term" value="F:dextranase activity"/>
    <property type="evidence" value="ECO:0007669"/>
    <property type="project" value="UniProtKB-EC"/>
</dbReference>
<sequence>MALIKVTCPRILYQGLGEFRLGDVGVLFFSKQDSKRISCRPMYCMRALAVVCALAPVAARAEVVVYPAYAETDRSPHYEVTVTQGRRTKESFTFFSSLKQSYPVYRADGTKESTFDSFAFGRGQDMTCHSATTLSFDGGPVTFRVRIRPGAKHISLPLTDARILPTSCRIPARVVGGDTIVFTMRKPEKVVVVPNYQKVWDHYVSLGRGHEPVSRHQDFQREMRAPTYRGRKLPNGEGFRNPLFILAHLPEPTRDIPPKDSASTLVVRPGVRITQRDLDDHDVVWFTSGKHDLSTLGSFPAHAALLHDGQHIYLEGGAYVMARFGYRGNQTRNVRVTGRGVLSGRKHVWITQHGVGDVLPRVNRISGITVTDRAAFGLSTSRNATIDDVALLGAWHPNTDAVSVTEGATVENCLFVSGDDSVKLLKNPTVRNVVIWHGANAHPLMVQANQPYDFKSGLVEDVDIICYTARLKDNNGAWQKWARISDAAIGVVRAADSTVSDFTFRDIRIESPFLCRPIAIYSVDTNRINPGWFGRTSSTRHSRMRNLSFENITVTSPLIQMESLIGSDYAGALSGIRFRNLRINGARVTERNAERFFQFGPNCDDQTVTFE</sequence>
<keyword evidence="1" id="KW-0378">Hydrolase</keyword>